<evidence type="ECO:0000259" key="4">
    <source>
        <dbReference type="Pfam" id="PF01494"/>
    </source>
</evidence>
<sequence>MSTAQTKVLIAGAGPTGLTLALWLTRLGIPVRLFDKDAGPGETSRALAVQARTLEFHRQIGIVDDMIAAGVKIEQLTVHTPAGVAAKLPLADFGRGISPYPFAFALPQDIHERILIVHLERAGVQVERDTELVAFEDKGSSVVATLRKNGTDEIVSAAYLAGCDGARSAVRHGLGIGFPGGTYEQAFYVADVDGRGDVTRNGMDTVISAYGFAIVMPVRQSGSLRLIGIVPKAHEADEEITFEAIRADIERDTGVTIDKVNWFSTYRVHHRVADRFRVGRVFLAGDAGHIHSPAGGQGMNTGMGDAVNLAWKLAAVVQGRADPRLLDSYEPERIAFARKLIHSTDQAFRVATSGSRLVGLFRRYLMPKILRLGLRKTFGSRRFFGLISQTRIQYRESAISSGKAGTIEGGDRLPYVPAANGDNFEPLRSLDWQVHVYGEANGEFRAMLASTGIPVHVFAWSDIAEAAGLQRDGAYLVRPDGHVALASPVQEAAAFQRYLAGLAIKPRLAERAPYRITGTMHSLA</sequence>
<dbReference type="GO" id="GO:0004497">
    <property type="term" value="F:monooxygenase activity"/>
    <property type="evidence" value="ECO:0007669"/>
    <property type="project" value="UniProtKB-KW"/>
</dbReference>
<evidence type="ECO:0000313" key="5">
    <source>
        <dbReference type="EMBL" id="MER9406105.1"/>
    </source>
</evidence>
<dbReference type="PANTHER" id="PTHR43004:SF19">
    <property type="entry name" value="BINDING MONOOXYGENASE, PUTATIVE (JCVI)-RELATED"/>
    <property type="match status" value="1"/>
</dbReference>
<comment type="caution">
    <text evidence="5">The sequence shown here is derived from an EMBL/GenBank/DDBJ whole genome shotgun (WGS) entry which is preliminary data.</text>
</comment>
<protein>
    <submittedName>
        <fullName evidence="5">FAD-dependent monooxygenase</fullName>
    </submittedName>
</protein>
<dbReference type="EMBL" id="JAMYQB010000015">
    <property type="protein sequence ID" value="MER9406105.1"/>
    <property type="molecule type" value="Genomic_DNA"/>
</dbReference>
<keyword evidence="3" id="KW-0274">FAD</keyword>
<dbReference type="SUPFAM" id="SSF51905">
    <property type="entry name" value="FAD/NAD(P)-binding domain"/>
    <property type="match status" value="1"/>
</dbReference>
<dbReference type="InterPro" id="IPR050641">
    <property type="entry name" value="RIFMO-like"/>
</dbReference>
<dbReference type="InterPro" id="IPR002938">
    <property type="entry name" value="FAD-bd"/>
</dbReference>
<dbReference type="Gene3D" id="3.50.50.60">
    <property type="entry name" value="FAD/NAD(P)-binding domain"/>
    <property type="match status" value="1"/>
</dbReference>
<dbReference type="InterPro" id="IPR036188">
    <property type="entry name" value="FAD/NAD-bd_sf"/>
</dbReference>
<reference evidence="5 6" key="1">
    <citation type="journal article" date="2024" name="Proc. Natl. Acad. Sci. U.S.A.">
        <title>The evolutionary genomics of adaptation to stress in wild rhizobium bacteria.</title>
        <authorList>
            <person name="Kehlet-Delgado H."/>
            <person name="Montoya A.P."/>
            <person name="Jensen K.T."/>
            <person name="Wendlandt C.E."/>
            <person name="Dexheimer C."/>
            <person name="Roberts M."/>
            <person name="Torres Martinez L."/>
            <person name="Friesen M.L."/>
            <person name="Griffitts J.S."/>
            <person name="Porter S.S."/>
        </authorList>
    </citation>
    <scope>NUCLEOTIDE SEQUENCE [LARGE SCALE GENOMIC DNA]</scope>
    <source>
        <strain evidence="5 6">M0641</strain>
    </source>
</reference>
<dbReference type="Gene3D" id="3.40.30.120">
    <property type="match status" value="1"/>
</dbReference>
<dbReference type="PANTHER" id="PTHR43004">
    <property type="entry name" value="TRK SYSTEM POTASSIUM UPTAKE PROTEIN"/>
    <property type="match status" value="1"/>
</dbReference>
<name>A0ABV1Z267_9HYPH</name>
<keyword evidence="6" id="KW-1185">Reference proteome</keyword>
<proteinExistence type="predicted"/>
<organism evidence="5 6">
    <name type="scientific">Mesorhizobium caraganae</name>
    <dbReference type="NCBI Taxonomy" id="483206"/>
    <lineage>
        <taxon>Bacteria</taxon>
        <taxon>Pseudomonadati</taxon>
        <taxon>Pseudomonadota</taxon>
        <taxon>Alphaproteobacteria</taxon>
        <taxon>Hyphomicrobiales</taxon>
        <taxon>Phyllobacteriaceae</taxon>
        <taxon>Mesorhizobium</taxon>
    </lineage>
</organism>
<dbReference type="PRINTS" id="PR00420">
    <property type="entry name" value="RNGMNOXGNASE"/>
</dbReference>
<evidence type="ECO:0000256" key="2">
    <source>
        <dbReference type="ARBA" id="ARBA00022630"/>
    </source>
</evidence>
<keyword evidence="5" id="KW-0503">Monooxygenase</keyword>
<dbReference type="RefSeq" id="WP_352559500.1">
    <property type="nucleotide sequence ID" value="NZ_JAMYQB010000015.1"/>
</dbReference>
<gene>
    <name evidence="5" type="ORF">NKI36_18930</name>
</gene>
<comment type="cofactor">
    <cofactor evidence="1">
        <name>FAD</name>
        <dbReference type="ChEBI" id="CHEBI:57692"/>
    </cofactor>
</comment>
<evidence type="ECO:0000313" key="6">
    <source>
        <dbReference type="Proteomes" id="UP001433071"/>
    </source>
</evidence>
<evidence type="ECO:0000256" key="3">
    <source>
        <dbReference type="ARBA" id="ARBA00022827"/>
    </source>
</evidence>
<keyword evidence="2" id="KW-0285">Flavoprotein</keyword>
<dbReference type="Pfam" id="PF01494">
    <property type="entry name" value="FAD_binding_3"/>
    <property type="match status" value="1"/>
</dbReference>
<feature type="domain" description="FAD-binding" evidence="4">
    <location>
        <begin position="6"/>
        <end position="342"/>
    </location>
</feature>
<evidence type="ECO:0000256" key="1">
    <source>
        <dbReference type="ARBA" id="ARBA00001974"/>
    </source>
</evidence>
<accession>A0ABV1Z267</accession>
<dbReference type="Proteomes" id="UP001433071">
    <property type="component" value="Unassembled WGS sequence"/>
</dbReference>
<dbReference type="Gene3D" id="3.30.70.2450">
    <property type="match status" value="1"/>
</dbReference>
<keyword evidence="5" id="KW-0560">Oxidoreductase</keyword>